<feature type="compositionally biased region" description="Polar residues" evidence="1">
    <location>
        <begin position="793"/>
        <end position="810"/>
    </location>
</feature>
<feature type="domain" description="YMC020W-like alpha/beta hydrolase" evidence="2">
    <location>
        <begin position="685"/>
        <end position="769"/>
    </location>
</feature>
<feature type="compositionally biased region" description="Polar residues" evidence="1">
    <location>
        <begin position="824"/>
        <end position="835"/>
    </location>
</feature>
<dbReference type="EMBL" id="MBFR01000068">
    <property type="protein sequence ID" value="PVU95001.1"/>
    <property type="molecule type" value="Genomic_DNA"/>
</dbReference>
<proteinExistence type="predicted"/>
<keyword evidence="4" id="KW-1185">Reference proteome</keyword>
<dbReference type="InterPro" id="IPR058934">
    <property type="entry name" value="YMC020W-like"/>
</dbReference>
<evidence type="ECO:0000313" key="4">
    <source>
        <dbReference type="Proteomes" id="UP000245383"/>
    </source>
</evidence>
<accession>A0A2T9YRS1</accession>
<dbReference type="InterPro" id="IPR058933">
    <property type="entry name" value="YMC020W-like_ab_hydrolase"/>
</dbReference>
<name>A0A2T9YRS1_9FUNG</name>
<reference evidence="3 4" key="1">
    <citation type="journal article" date="2018" name="MBio">
        <title>Comparative Genomics Reveals the Core Gene Toolbox for the Fungus-Insect Symbiosis.</title>
        <authorList>
            <person name="Wang Y."/>
            <person name="Stata M."/>
            <person name="Wang W."/>
            <person name="Stajich J.E."/>
            <person name="White M.M."/>
            <person name="Moncalvo J.M."/>
        </authorList>
    </citation>
    <scope>NUCLEOTIDE SEQUENCE [LARGE SCALE GENOMIC DNA]</scope>
    <source>
        <strain evidence="3 4">SWE-8-4</strain>
    </source>
</reference>
<evidence type="ECO:0000313" key="3">
    <source>
        <dbReference type="EMBL" id="PVU95001.1"/>
    </source>
</evidence>
<gene>
    <name evidence="3" type="ORF">BB561_002100</name>
</gene>
<sequence>MFFYSPSKPRNSNLDTHNTKTEISLVTNSPSKVNLQHNTISANTKNEQPVTSESHENPEELDVFSTGKAQCSTSKLYTASKQHLPPECLEFCDISQANSTLNNVSLNSKSIQLVKNNSTNNLVSSLEHLKNLKIDKCNFSKTQDISTEHSVKKLINTITDDTLHKKDNLFSENIISLSSVGADPEEQAPAYVCTVSDDFANSFQISEPIEKVDLVPWNTENQSLKNSKNSSEARGFFGLGFWGNQQLENIKIKNSNTIQASTSNVQSIKMDLGQNSIYNSNAPSVLDNDKYDSTKFSVADKLEKCMVSSKTQQIISLHDSISLNIQKISQSSSSDNFDNNNQKQPSLFTHKNSNQKYETLNTEEITEVIPSILNITQRHVSQADEKILENSSNFKWFWWTSSTNSTNKNSNTLETDFLINSKNSSVSNHTPLLNPLTNTNLNKDIRPHTKNNFDINNSFNIQTNTQDVYSQQCSISISECAGEKLDTSINSFSNNTELFDCIDDNKNNIQIASNNSTKHKPIKGSSKTISLLENVPYSDTKDVSTWTSSASYSITDSGILYKTQEDRSTNEKKYSVPGTKNPTLCKSSSIVEPKLGFDEVYGYSNNSCSSSIEGMKPGLINYINSSLKYFYSSYFKSENENIYNSNLYPTATSSNIDSSANGHTPLCLNKIPDSYKLDAENSIHNSAISVKKIVIIGVHGWFPTKLLQMVAGEPTGTSEKFCDKMKASVLEYLFKEHGVDFDENDIVLMPLVAQGTVEDRVEVSLAQLIDFNEDSDDEESSVDIFTDNDDSKLNNSNFNVDESNSNTSILNGPAKSLAREKNSDPLSRTNQNSNTKKYLENILKNSELLPIDASVPKKKNRRKLIEAADTVIIVTHSQGTPVSALLLERLIELNIVKPRHQRVGMLAMAGINHGPFPAFRDNVIVKYVEHDAARELFFFTDPSSSIVTQYIAAVGALLQKGVRLLYVASWVDEVVPFYSALLHAVSHPNIYRAVCIAHPLKPSFLTNLAIFAIKLKNSGIGDFGLSVHLSEAIAGSIWSGSVSGHSTIYEESEVYKLLLRWMFFSCSSMPPYVNLQQPYSLPIISFNPKNSLLKTFGKTKIETINSSEFSNEGSTSNVNSDRLQNCNSEFYDENAHSYISFTSQCLPYYSRSKQFIKKTASYFRNSTFLAGFCGFVLKKVDLCHVFSWQNSPSDNVLETREETNPFLSKGRKTYYGSISQNPHIVYHPFNPNDQLNPYFLPWIIKTIWESTAVNSNPALVEDMKSLVQQYDEWIPESKVEKELKYKLEPIRNFY</sequence>
<organism evidence="3 4">
    <name type="scientific">Smittium simulii</name>
    <dbReference type="NCBI Taxonomy" id="133385"/>
    <lineage>
        <taxon>Eukaryota</taxon>
        <taxon>Fungi</taxon>
        <taxon>Fungi incertae sedis</taxon>
        <taxon>Zoopagomycota</taxon>
        <taxon>Kickxellomycotina</taxon>
        <taxon>Harpellomycetes</taxon>
        <taxon>Harpellales</taxon>
        <taxon>Legeriomycetaceae</taxon>
        <taxon>Smittium</taxon>
    </lineage>
</organism>
<dbReference type="Proteomes" id="UP000245383">
    <property type="component" value="Unassembled WGS sequence"/>
</dbReference>
<dbReference type="PANTHER" id="PTHR47349:SF1">
    <property type="entry name" value="AER328WP"/>
    <property type="match status" value="1"/>
</dbReference>
<dbReference type="OrthoDB" id="5598028at2759"/>
<dbReference type="PANTHER" id="PTHR47349">
    <property type="entry name" value="CHROMOSOME 8, WHOLE GENOME SHOTGUN SEQUENCE"/>
    <property type="match status" value="1"/>
</dbReference>
<comment type="caution">
    <text evidence="3">The sequence shown here is derived from an EMBL/GenBank/DDBJ whole genome shotgun (WGS) entry which is preliminary data.</text>
</comment>
<dbReference type="Pfam" id="PF26147">
    <property type="entry name" value="AB_HYDROLASE_YMC0-YMC35"/>
    <property type="match status" value="2"/>
</dbReference>
<evidence type="ECO:0000259" key="2">
    <source>
        <dbReference type="Pfam" id="PF26147"/>
    </source>
</evidence>
<feature type="domain" description="YMC020W-like alpha/beta hydrolase" evidence="2">
    <location>
        <begin position="864"/>
        <end position="1063"/>
    </location>
</feature>
<protein>
    <recommendedName>
        <fullName evidence="2">YMC020W-like alpha/beta hydrolase domain-containing protein</fullName>
    </recommendedName>
</protein>
<feature type="region of interest" description="Disordered" evidence="1">
    <location>
        <begin position="793"/>
        <end position="835"/>
    </location>
</feature>
<evidence type="ECO:0000256" key="1">
    <source>
        <dbReference type="SAM" id="MobiDB-lite"/>
    </source>
</evidence>